<evidence type="ECO:0008006" key="3">
    <source>
        <dbReference type="Google" id="ProtNLM"/>
    </source>
</evidence>
<dbReference type="AlphaFoldDB" id="X1U5Q2"/>
<proteinExistence type="predicted"/>
<feature type="region of interest" description="Disordered" evidence="1">
    <location>
        <begin position="54"/>
        <end position="95"/>
    </location>
</feature>
<evidence type="ECO:0000313" key="2">
    <source>
        <dbReference type="EMBL" id="GAI95160.1"/>
    </source>
</evidence>
<evidence type="ECO:0000256" key="1">
    <source>
        <dbReference type="SAM" id="MobiDB-lite"/>
    </source>
</evidence>
<sequence length="207" mass="23783">IEEIVDALHIKTAADQQSLESMLAKMEERGSLMWNEGHVLTVIHYEERQRIPPSARPEAIAERVRRHRKSRKETGKGNEVQPLPKVGEDKEVPPVAGQDEEEVLAVWSGVKGFPRDSNEATRFLIKLRAEFPDVDILDVSRSWAAAKLSEPLTKRSMPFKQLRAWMKKERQFIQERRDKVGEQRPRQERAKPLTYIKGSGEDPGRKA</sequence>
<dbReference type="EMBL" id="BARW01018114">
    <property type="protein sequence ID" value="GAI95160.1"/>
    <property type="molecule type" value="Genomic_DNA"/>
</dbReference>
<protein>
    <recommendedName>
        <fullName evidence="3">DnaD domain-containing protein</fullName>
    </recommendedName>
</protein>
<feature type="compositionally biased region" description="Basic and acidic residues" evidence="1">
    <location>
        <begin position="175"/>
        <end position="191"/>
    </location>
</feature>
<feature type="region of interest" description="Disordered" evidence="1">
    <location>
        <begin position="175"/>
        <end position="207"/>
    </location>
</feature>
<feature type="non-terminal residue" evidence="2">
    <location>
        <position position="1"/>
    </location>
</feature>
<comment type="caution">
    <text evidence="2">The sequence shown here is derived from an EMBL/GenBank/DDBJ whole genome shotgun (WGS) entry which is preliminary data.</text>
</comment>
<organism evidence="2">
    <name type="scientific">marine sediment metagenome</name>
    <dbReference type="NCBI Taxonomy" id="412755"/>
    <lineage>
        <taxon>unclassified sequences</taxon>
        <taxon>metagenomes</taxon>
        <taxon>ecological metagenomes</taxon>
    </lineage>
</organism>
<accession>X1U5Q2</accession>
<gene>
    <name evidence="2" type="ORF">S12H4_31090</name>
</gene>
<reference evidence="2" key="1">
    <citation type="journal article" date="2014" name="Front. Microbiol.">
        <title>High frequency of phylogenetically diverse reductive dehalogenase-homologous genes in deep subseafloor sedimentary metagenomes.</title>
        <authorList>
            <person name="Kawai M."/>
            <person name="Futagami T."/>
            <person name="Toyoda A."/>
            <person name="Takaki Y."/>
            <person name="Nishi S."/>
            <person name="Hori S."/>
            <person name="Arai W."/>
            <person name="Tsubouchi T."/>
            <person name="Morono Y."/>
            <person name="Uchiyama I."/>
            <person name="Ito T."/>
            <person name="Fujiyama A."/>
            <person name="Inagaki F."/>
            <person name="Takami H."/>
        </authorList>
    </citation>
    <scope>NUCLEOTIDE SEQUENCE</scope>
    <source>
        <strain evidence="2">Expedition CK06-06</strain>
    </source>
</reference>
<name>X1U5Q2_9ZZZZ</name>